<feature type="domain" description="Putative oxidoreductase/dehydrogenase Rossmann-like" evidence="1">
    <location>
        <begin position="2"/>
        <end position="116"/>
    </location>
</feature>
<evidence type="ECO:0000313" key="3">
    <source>
        <dbReference type="EMBL" id="SFW24318.1"/>
    </source>
</evidence>
<dbReference type="InterPro" id="IPR037108">
    <property type="entry name" value="TM1727-like_C_sf"/>
</dbReference>
<name>A0A1K1MQV3_RUMFL</name>
<evidence type="ECO:0000259" key="2">
    <source>
        <dbReference type="Pfam" id="PF10728"/>
    </source>
</evidence>
<accession>A0A1K1MQV3</accession>
<dbReference type="InterPro" id="IPR008927">
    <property type="entry name" value="6-PGluconate_DH-like_C_sf"/>
</dbReference>
<dbReference type="AlphaFoldDB" id="A0A1K1MQV3"/>
<dbReference type="Gene3D" id="3.40.50.720">
    <property type="entry name" value="NAD(P)-binding Rossmann-like Domain"/>
    <property type="match status" value="1"/>
</dbReference>
<dbReference type="RefSeq" id="WP_028515782.1">
    <property type="nucleotide sequence ID" value="NZ_CAMIZA010000042.1"/>
</dbReference>
<evidence type="ECO:0000259" key="1">
    <source>
        <dbReference type="Pfam" id="PF10727"/>
    </source>
</evidence>
<organism evidence="3 4">
    <name type="scientific">Ruminococcus flavefaciens</name>
    <dbReference type="NCBI Taxonomy" id="1265"/>
    <lineage>
        <taxon>Bacteria</taxon>
        <taxon>Bacillati</taxon>
        <taxon>Bacillota</taxon>
        <taxon>Clostridia</taxon>
        <taxon>Eubacteriales</taxon>
        <taxon>Oscillospiraceae</taxon>
        <taxon>Ruminococcus</taxon>
    </lineage>
</organism>
<evidence type="ECO:0000313" key="4">
    <source>
        <dbReference type="Proteomes" id="UP000183461"/>
    </source>
</evidence>
<dbReference type="InterPro" id="IPR036291">
    <property type="entry name" value="NAD(P)-bd_dom_sf"/>
</dbReference>
<dbReference type="EMBL" id="FPIP01000002">
    <property type="protein sequence ID" value="SFW24318.1"/>
    <property type="molecule type" value="Genomic_DNA"/>
</dbReference>
<feature type="domain" description="DUF2520" evidence="2">
    <location>
        <begin position="134"/>
        <end position="258"/>
    </location>
</feature>
<dbReference type="SUPFAM" id="SSF48179">
    <property type="entry name" value="6-phosphogluconate dehydrogenase C-terminal domain-like"/>
    <property type="match status" value="1"/>
</dbReference>
<proteinExistence type="predicted"/>
<dbReference type="Gene3D" id="1.10.1040.20">
    <property type="entry name" value="ProC-like, C-terminal domain"/>
    <property type="match status" value="1"/>
</dbReference>
<sequence>MKIGFIGAGKVGFSLGRYFAENGIFITGYYSKALQSATEASRFTKSRAYDNMAELVGDSDVIFLTVPDSAIKEVYDQVKAVGIGGKQICHCSGAMSVAEAFPDIARFGASGFSIHPLFPITSKYDSFKELGKAFFCIEGSDEFIGVWDELLRKMGNGTKVISSENKAQYNAACSISSNLVCALAAESLALMEKCGFSQTEALKAFQPLIMNNIKRILALGPVEALSGPVERNDIGMVRKHLECMENDTDRSMYKAVSMKLVDVAQQKNNEADFSELRRILR</sequence>
<gene>
    <name evidence="3" type="ORF">SAMN02910280_1341</name>
</gene>
<dbReference type="PANTHER" id="PTHR40459:SF1">
    <property type="entry name" value="CONSERVED HYPOTHETICAL ALANINE AND LEUCINE RICH PROTEIN"/>
    <property type="match status" value="1"/>
</dbReference>
<dbReference type="InterPro" id="IPR018931">
    <property type="entry name" value="DUF2520"/>
</dbReference>
<protein>
    <submittedName>
        <fullName evidence="3">Predicted oxidoreductase, contains short-chain dehydrogenase (SDR) and DUF2520 domains</fullName>
    </submittedName>
</protein>
<dbReference type="InterPro" id="IPR019665">
    <property type="entry name" value="OxRdtase/DH_put_Rossmann_dom"/>
</dbReference>
<dbReference type="Pfam" id="PF10728">
    <property type="entry name" value="DUF2520"/>
    <property type="match status" value="1"/>
</dbReference>
<dbReference type="SUPFAM" id="SSF51735">
    <property type="entry name" value="NAD(P)-binding Rossmann-fold domains"/>
    <property type="match status" value="1"/>
</dbReference>
<dbReference type="Proteomes" id="UP000183461">
    <property type="component" value="Unassembled WGS sequence"/>
</dbReference>
<dbReference type="PANTHER" id="PTHR40459">
    <property type="entry name" value="CONSERVED HYPOTHETICAL ALANINE AND LEUCINE RICH PROTEIN"/>
    <property type="match status" value="1"/>
</dbReference>
<dbReference type="Pfam" id="PF10727">
    <property type="entry name" value="Rossmann-like"/>
    <property type="match status" value="1"/>
</dbReference>
<reference evidence="3 4" key="1">
    <citation type="submission" date="2016-11" db="EMBL/GenBank/DDBJ databases">
        <authorList>
            <person name="Jaros S."/>
            <person name="Januszkiewicz K."/>
            <person name="Wedrychowicz H."/>
        </authorList>
    </citation>
    <scope>NUCLEOTIDE SEQUENCE [LARGE SCALE GENOMIC DNA]</scope>
    <source>
        <strain evidence="3 4">YL228</strain>
    </source>
</reference>